<dbReference type="GO" id="GO:0016298">
    <property type="term" value="F:lipase activity"/>
    <property type="evidence" value="ECO:0007669"/>
    <property type="project" value="InterPro"/>
</dbReference>
<comment type="similarity">
    <text evidence="2 4">Belongs to the AB hydrolase superfamily. Lipase family.</text>
</comment>
<evidence type="ECO:0000256" key="2">
    <source>
        <dbReference type="ARBA" id="ARBA00010701"/>
    </source>
</evidence>
<dbReference type="InterPro" id="IPR000734">
    <property type="entry name" value="TAG_lipase"/>
</dbReference>
<accession>A0A0K2VE81</accession>
<dbReference type="PRINTS" id="PR00821">
    <property type="entry name" value="TAGLIPASE"/>
</dbReference>
<keyword evidence="3" id="KW-0964">Secreted</keyword>
<protein>
    <submittedName>
        <fullName evidence="6">Pancreatic triacylglycerol lipaselike [Ciona intestinalis]</fullName>
    </submittedName>
</protein>
<sequence>KKNYIHFSYFCCHLSFWHKKSCQSDLGSMSPVSGVVFEKCPQNVELIGLEMKLYTRNNLETPQIFKYDEAQKLNESNFNAAKLTRTLVHGYKTGCDHEWAVGMRQALLNESDINVFCANWENGASPLLYDQAVANTHIVGLMIAKFFNDVSKVFGSIGPNLHLIGFSLGAHVCGIVGS</sequence>
<comment type="subcellular location">
    <subcellularLocation>
        <location evidence="1">Secreted</location>
    </subcellularLocation>
</comment>
<evidence type="ECO:0000256" key="3">
    <source>
        <dbReference type="ARBA" id="ARBA00022525"/>
    </source>
</evidence>
<dbReference type="InterPro" id="IPR029058">
    <property type="entry name" value="AB_hydrolase_fold"/>
</dbReference>
<dbReference type="EMBL" id="HACA01031319">
    <property type="protein sequence ID" value="CDW48680.1"/>
    <property type="molecule type" value="Transcribed_RNA"/>
</dbReference>
<organism evidence="6">
    <name type="scientific">Lepeophtheirus salmonis</name>
    <name type="common">Salmon louse</name>
    <name type="synonym">Caligus salmonis</name>
    <dbReference type="NCBI Taxonomy" id="72036"/>
    <lineage>
        <taxon>Eukaryota</taxon>
        <taxon>Metazoa</taxon>
        <taxon>Ecdysozoa</taxon>
        <taxon>Arthropoda</taxon>
        <taxon>Crustacea</taxon>
        <taxon>Multicrustacea</taxon>
        <taxon>Hexanauplia</taxon>
        <taxon>Copepoda</taxon>
        <taxon>Siphonostomatoida</taxon>
        <taxon>Caligidae</taxon>
        <taxon>Lepeophtheirus</taxon>
    </lineage>
</organism>
<dbReference type="PANTHER" id="PTHR11610">
    <property type="entry name" value="LIPASE"/>
    <property type="match status" value="1"/>
</dbReference>
<dbReference type="AlphaFoldDB" id="A0A0K2VE81"/>
<feature type="non-terminal residue" evidence="6">
    <location>
        <position position="1"/>
    </location>
</feature>
<dbReference type="SUPFAM" id="SSF53474">
    <property type="entry name" value="alpha/beta-Hydrolases"/>
    <property type="match status" value="1"/>
</dbReference>
<dbReference type="GO" id="GO:0016042">
    <property type="term" value="P:lipid catabolic process"/>
    <property type="evidence" value="ECO:0007669"/>
    <property type="project" value="TreeGrafter"/>
</dbReference>
<dbReference type="Gene3D" id="3.40.50.1820">
    <property type="entry name" value="alpha/beta hydrolase"/>
    <property type="match status" value="1"/>
</dbReference>
<dbReference type="InterPro" id="IPR013818">
    <property type="entry name" value="Lipase"/>
</dbReference>
<proteinExistence type="inferred from homology"/>
<evidence type="ECO:0000256" key="4">
    <source>
        <dbReference type="RuleBase" id="RU004262"/>
    </source>
</evidence>
<evidence type="ECO:0000256" key="1">
    <source>
        <dbReference type="ARBA" id="ARBA00004613"/>
    </source>
</evidence>
<feature type="non-terminal residue" evidence="6">
    <location>
        <position position="178"/>
    </location>
</feature>
<name>A0A0K2VE81_LEPSM</name>
<dbReference type="Pfam" id="PF00151">
    <property type="entry name" value="Lipase"/>
    <property type="match status" value="1"/>
</dbReference>
<dbReference type="OrthoDB" id="199913at2759"/>
<reference evidence="6" key="1">
    <citation type="submission" date="2014-05" db="EMBL/GenBank/DDBJ databases">
        <authorList>
            <person name="Chronopoulou M."/>
        </authorList>
    </citation>
    <scope>NUCLEOTIDE SEQUENCE</scope>
    <source>
        <tissue evidence="6">Whole organism</tissue>
    </source>
</reference>
<evidence type="ECO:0000259" key="5">
    <source>
        <dbReference type="Pfam" id="PF00151"/>
    </source>
</evidence>
<evidence type="ECO:0000313" key="6">
    <source>
        <dbReference type="EMBL" id="CDW48680.1"/>
    </source>
</evidence>
<feature type="domain" description="Lipase" evidence="5">
    <location>
        <begin position="27"/>
        <end position="178"/>
    </location>
</feature>
<dbReference type="GO" id="GO:0005615">
    <property type="term" value="C:extracellular space"/>
    <property type="evidence" value="ECO:0007669"/>
    <property type="project" value="TreeGrafter"/>
</dbReference>